<dbReference type="VEuPathDB" id="FungiDB:I7I53_03046"/>
<sequence>MDNLAVTVLSYHISKEIRQVFTAIQSTISFLPLCMAKRNGQHTNSQEMFMIYGCQLILKEYALQLDTL</sequence>
<organism evidence="1 2">
    <name type="scientific">Ajellomyces capsulatus (strain H88)</name>
    <name type="common">Darling's disease fungus</name>
    <name type="synonym">Histoplasma capsulatum</name>
    <dbReference type="NCBI Taxonomy" id="544711"/>
    <lineage>
        <taxon>Eukaryota</taxon>
        <taxon>Fungi</taxon>
        <taxon>Dikarya</taxon>
        <taxon>Ascomycota</taxon>
        <taxon>Pezizomycotina</taxon>
        <taxon>Eurotiomycetes</taxon>
        <taxon>Eurotiomycetidae</taxon>
        <taxon>Onygenales</taxon>
        <taxon>Ajellomycetaceae</taxon>
        <taxon>Histoplasma</taxon>
    </lineage>
</organism>
<accession>A0A8A1LP87</accession>
<name>A0A8A1LP87_AJEC8</name>
<gene>
    <name evidence="1" type="ORF">I7I53_03046</name>
</gene>
<reference evidence="1" key="1">
    <citation type="submission" date="2021-01" db="EMBL/GenBank/DDBJ databases">
        <title>Chromosome-level genome assembly of a human fungal pathogen reveals clustering of transcriptionally co-regulated genes.</title>
        <authorList>
            <person name="Voorhies M."/>
            <person name="Cohen S."/>
            <person name="Shea T.P."/>
            <person name="Petrus S."/>
            <person name="Munoz J.F."/>
            <person name="Poplawski S."/>
            <person name="Goldman W.E."/>
            <person name="Michael T."/>
            <person name="Cuomo C.A."/>
            <person name="Sil A."/>
            <person name="Beyhan S."/>
        </authorList>
    </citation>
    <scope>NUCLEOTIDE SEQUENCE</scope>
    <source>
        <strain evidence="1">H88</strain>
    </source>
</reference>
<proteinExistence type="predicted"/>
<evidence type="ECO:0000313" key="2">
    <source>
        <dbReference type="Proteomes" id="UP000663419"/>
    </source>
</evidence>
<protein>
    <submittedName>
        <fullName evidence="1">Uncharacterized protein</fullName>
    </submittedName>
</protein>
<dbReference type="EMBL" id="CP069105">
    <property type="protein sequence ID" value="QSS55220.1"/>
    <property type="molecule type" value="Genomic_DNA"/>
</dbReference>
<evidence type="ECO:0000313" key="1">
    <source>
        <dbReference type="EMBL" id="QSS55220.1"/>
    </source>
</evidence>
<dbReference type="AlphaFoldDB" id="A0A8A1LP87"/>
<dbReference type="Proteomes" id="UP000663419">
    <property type="component" value="Chromosome 4"/>
</dbReference>